<reference evidence="2" key="1">
    <citation type="journal article" date="2014" name="Front. Microbiol.">
        <title>High frequency of phylogenetically diverse reductive dehalogenase-homologous genes in deep subseafloor sedimentary metagenomes.</title>
        <authorList>
            <person name="Kawai M."/>
            <person name="Futagami T."/>
            <person name="Toyoda A."/>
            <person name="Takaki Y."/>
            <person name="Nishi S."/>
            <person name="Hori S."/>
            <person name="Arai W."/>
            <person name="Tsubouchi T."/>
            <person name="Morono Y."/>
            <person name="Uchiyama I."/>
            <person name="Ito T."/>
            <person name="Fujiyama A."/>
            <person name="Inagaki F."/>
            <person name="Takami H."/>
        </authorList>
    </citation>
    <scope>NUCLEOTIDE SEQUENCE</scope>
    <source>
        <strain evidence="2">Expedition CK06-06</strain>
    </source>
</reference>
<name>X1BQ08_9ZZZZ</name>
<evidence type="ECO:0000259" key="1">
    <source>
        <dbReference type="Pfam" id="PF09376"/>
    </source>
</evidence>
<organism evidence="2">
    <name type="scientific">marine sediment metagenome</name>
    <dbReference type="NCBI Taxonomy" id="412755"/>
    <lineage>
        <taxon>unclassified sequences</taxon>
        <taxon>metagenomes</taxon>
        <taxon>ecological metagenomes</taxon>
    </lineage>
</organism>
<dbReference type="InterPro" id="IPR018977">
    <property type="entry name" value="NurA_domain"/>
</dbReference>
<feature type="non-terminal residue" evidence="2">
    <location>
        <position position="1"/>
    </location>
</feature>
<gene>
    <name evidence="2" type="ORF">S01H4_34260</name>
</gene>
<protein>
    <recommendedName>
        <fullName evidence="1">NurA domain-containing protein</fullName>
    </recommendedName>
</protein>
<dbReference type="EMBL" id="BART01018120">
    <property type="protein sequence ID" value="GAG86148.1"/>
    <property type="molecule type" value="Genomic_DNA"/>
</dbReference>
<feature type="domain" description="NurA" evidence="1">
    <location>
        <begin position="10"/>
        <end position="155"/>
    </location>
</feature>
<evidence type="ECO:0000313" key="2">
    <source>
        <dbReference type="EMBL" id="GAG86148.1"/>
    </source>
</evidence>
<dbReference type="Pfam" id="PF09376">
    <property type="entry name" value="NurA"/>
    <property type="match status" value="1"/>
</dbReference>
<comment type="caution">
    <text evidence="2">The sequence shown here is derived from an EMBL/GenBank/DDBJ whole genome shotgun (WGS) entry which is preliminary data.</text>
</comment>
<accession>X1BQ08</accession>
<sequence>KLYSKCQRNRTALCGIVKDSRSAILTNKLAAILPHLSRLKGFEQLIEIDYRPIVRQLRDTDLLFQVLDTNERTFEFLLTKFNDETDKNLPDFEIHCFYQKTAEFDTPLRIEFPVLNIEEGNLVEKISSLVNAVSKYNPEYGLPNVIIEADARARIQETDADILVDEIAAKIGYSSFSLQKRRSRLPFKTGV</sequence>
<dbReference type="AlphaFoldDB" id="X1BQ08"/>
<proteinExistence type="predicted"/>